<reference evidence="2" key="1">
    <citation type="journal article" date="2015" name="Nature">
        <title>Complex archaea that bridge the gap between prokaryotes and eukaryotes.</title>
        <authorList>
            <person name="Spang A."/>
            <person name="Saw J.H."/>
            <person name="Jorgensen S.L."/>
            <person name="Zaremba-Niedzwiedzka K."/>
            <person name="Martijn J."/>
            <person name="Lind A.E."/>
            <person name="van Eijk R."/>
            <person name="Schleper C."/>
            <person name="Guy L."/>
            <person name="Ettema T.J."/>
        </authorList>
    </citation>
    <scope>NUCLEOTIDE SEQUENCE</scope>
</reference>
<name>A0A0F9PJ60_9ZZZZ</name>
<proteinExistence type="predicted"/>
<gene>
    <name evidence="2" type="ORF">LCGC14_1131620</name>
</gene>
<keyword evidence="1" id="KW-0812">Transmembrane</keyword>
<feature type="transmembrane region" description="Helical" evidence="1">
    <location>
        <begin position="29"/>
        <end position="50"/>
    </location>
</feature>
<keyword evidence="1" id="KW-1133">Transmembrane helix</keyword>
<accession>A0A0F9PJ60</accession>
<sequence length="52" mass="5649">MRISPQQYFQGYEDPKSSYTLQTGGDHTLHFIIIGIIAGVALGLAIASLVKK</sequence>
<evidence type="ECO:0000256" key="1">
    <source>
        <dbReference type="SAM" id="Phobius"/>
    </source>
</evidence>
<evidence type="ECO:0000313" key="2">
    <source>
        <dbReference type="EMBL" id="KKN01056.1"/>
    </source>
</evidence>
<organism evidence="2">
    <name type="scientific">marine sediment metagenome</name>
    <dbReference type="NCBI Taxonomy" id="412755"/>
    <lineage>
        <taxon>unclassified sequences</taxon>
        <taxon>metagenomes</taxon>
        <taxon>ecological metagenomes</taxon>
    </lineage>
</organism>
<dbReference type="NCBIfam" id="TIGR01167">
    <property type="entry name" value="LPXTG_anchor"/>
    <property type="match status" value="1"/>
</dbReference>
<keyword evidence="1" id="KW-0472">Membrane</keyword>
<dbReference type="EMBL" id="LAZR01005304">
    <property type="protein sequence ID" value="KKN01056.1"/>
    <property type="molecule type" value="Genomic_DNA"/>
</dbReference>
<dbReference type="AlphaFoldDB" id="A0A0F9PJ60"/>
<protein>
    <submittedName>
        <fullName evidence="2">Uncharacterized protein</fullName>
    </submittedName>
</protein>
<comment type="caution">
    <text evidence="2">The sequence shown here is derived from an EMBL/GenBank/DDBJ whole genome shotgun (WGS) entry which is preliminary data.</text>
</comment>